<dbReference type="EMBL" id="CAKXAJ010003971">
    <property type="protein sequence ID" value="CAH2208579.1"/>
    <property type="molecule type" value="Genomic_DNA"/>
</dbReference>
<keyword evidence="3" id="KW-1185">Reference proteome</keyword>
<evidence type="ECO:0000256" key="1">
    <source>
        <dbReference type="SAM" id="MobiDB-lite"/>
    </source>
</evidence>
<accession>A0A8S4QFR9</accession>
<sequence length="89" mass="10096">MSAESLVSSDEELNIVRGNRNRNMIFDSDDDSPERLQPHLPECSLENPVIHPGRAYMYGKNKHKWAATPRSSATRASARNVIHFTRSCK</sequence>
<dbReference type="OrthoDB" id="6770266at2759"/>
<dbReference type="AlphaFoldDB" id="A0A8S4QFR9"/>
<protein>
    <submittedName>
        <fullName evidence="2">Jg7529 protein</fullName>
    </submittedName>
</protein>
<evidence type="ECO:0000313" key="3">
    <source>
        <dbReference type="Proteomes" id="UP000838756"/>
    </source>
</evidence>
<gene>
    <name evidence="2" type="primary">jg7529</name>
    <name evidence="2" type="ORF">PAEG_LOCUS1168</name>
</gene>
<organism evidence="2 3">
    <name type="scientific">Pararge aegeria aegeria</name>
    <dbReference type="NCBI Taxonomy" id="348720"/>
    <lineage>
        <taxon>Eukaryota</taxon>
        <taxon>Metazoa</taxon>
        <taxon>Ecdysozoa</taxon>
        <taxon>Arthropoda</taxon>
        <taxon>Hexapoda</taxon>
        <taxon>Insecta</taxon>
        <taxon>Pterygota</taxon>
        <taxon>Neoptera</taxon>
        <taxon>Endopterygota</taxon>
        <taxon>Lepidoptera</taxon>
        <taxon>Glossata</taxon>
        <taxon>Ditrysia</taxon>
        <taxon>Papilionoidea</taxon>
        <taxon>Nymphalidae</taxon>
        <taxon>Satyrinae</taxon>
        <taxon>Satyrini</taxon>
        <taxon>Parargina</taxon>
        <taxon>Pararge</taxon>
    </lineage>
</organism>
<feature type="region of interest" description="Disordered" evidence="1">
    <location>
        <begin position="23"/>
        <end position="46"/>
    </location>
</feature>
<evidence type="ECO:0000313" key="2">
    <source>
        <dbReference type="EMBL" id="CAH2208579.1"/>
    </source>
</evidence>
<proteinExistence type="predicted"/>
<reference evidence="2" key="1">
    <citation type="submission" date="2022-03" db="EMBL/GenBank/DDBJ databases">
        <authorList>
            <person name="Lindestad O."/>
        </authorList>
    </citation>
    <scope>NUCLEOTIDE SEQUENCE</scope>
</reference>
<name>A0A8S4QFR9_9NEOP</name>
<comment type="caution">
    <text evidence="2">The sequence shown here is derived from an EMBL/GenBank/DDBJ whole genome shotgun (WGS) entry which is preliminary data.</text>
</comment>
<dbReference type="Proteomes" id="UP000838756">
    <property type="component" value="Unassembled WGS sequence"/>
</dbReference>